<protein>
    <submittedName>
        <fullName evidence="1">Uncharacterized protein</fullName>
    </submittedName>
</protein>
<organism evidence="1 2">
    <name type="scientific">Caerostris darwini</name>
    <dbReference type="NCBI Taxonomy" id="1538125"/>
    <lineage>
        <taxon>Eukaryota</taxon>
        <taxon>Metazoa</taxon>
        <taxon>Ecdysozoa</taxon>
        <taxon>Arthropoda</taxon>
        <taxon>Chelicerata</taxon>
        <taxon>Arachnida</taxon>
        <taxon>Araneae</taxon>
        <taxon>Araneomorphae</taxon>
        <taxon>Entelegynae</taxon>
        <taxon>Araneoidea</taxon>
        <taxon>Araneidae</taxon>
        <taxon>Caerostris</taxon>
    </lineage>
</organism>
<keyword evidence="2" id="KW-1185">Reference proteome</keyword>
<name>A0AAV4QWZ3_9ARAC</name>
<dbReference type="EMBL" id="BPLQ01005309">
    <property type="protein sequence ID" value="GIY14025.1"/>
    <property type="molecule type" value="Genomic_DNA"/>
</dbReference>
<gene>
    <name evidence="1" type="primary">AVEN_271376_1</name>
    <name evidence="1" type="ORF">CDAR_433971</name>
</gene>
<proteinExistence type="predicted"/>
<dbReference type="AlphaFoldDB" id="A0AAV4QWZ3"/>
<evidence type="ECO:0000313" key="1">
    <source>
        <dbReference type="EMBL" id="GIY14025.1"/>
    </source>
</evidence>
<sequence>MTTLNIFVPSLQHMALVKVAIALCNYPEIRALIDEENFQWRTGCRTYNITQELMKDILDTAAKILSAFVHPNLPQKKILGVVRSLNKEIEKWIKDHSAFLHHEIDQQNNFCWRSEGTIDKQKTAKLILQNRNIDIECRFYLACFYCMEEEVQSIWNQMSEMEKMETEECARFRILQSWINWVKNGMESCEETYSSWFSLSLHCTPAIQNLLKKLTPEEGRWHLEKVSESFGITYNALLFYLPLLKEDEKTQIFRKNPLQTLLCCLDWPQQSTFMEMANRFWNLLTPDEFCSLLKYILHLKIIPGCEDYNYVALFRYLWQRSSPHYKEYVKKHSMFSLMRIVLSHDHPQQLIVVGEFDPNLNEIAILCVKKNRFQICQK</sequence>
<reference evidence="1 2" key="1">
    <citation type="submission" date="2021-06" db="EMBL/GenBank/DDBJ databases">
        <title>Caerostris darwini draft genome.</title>
        <authorList>
            <person name="Kono N."/>
            <person name="Arakawa K."/>
        </authorList>
    </citation>
    <scope>NUCLEOTIDE SEQUENCE [LARGE SCALE GENOMIC DNA]</scope>
</reference>
<dbReference type="Proteomes" id="UP001054837">
    <property type="component" value="Unassembled WGS sequence"/>
</dbReference>
<accession>A0AAV4QWZ3</accession>
<comment type="caution">
    <text evidence="1">The sequence shown here is derived from an EMBL/GenBank/DDBJ whole genome shotgun (WGS) entry which is preliminary data.</text>
</comment>
<evidence type="ECO:0000313" key="2">
    <source>
        <dbReference type="Proteomes" id="UP001054837"/>
    </source>
</evidence>